<evidence type="ECO:0000313" key="4">
    <source>
        <dbReference type="Proteomes" id="UP000069912"/>
    </source>
</evidence>
<protein>
    <submittedName>
        <fullName evidence="2">Uncharacterized protein</fullName>
    </submittedName>
</protein>
<evidence type="ECO:0000313" key="3">
    <source>
        <dbReference type="EMBL" id="PKZ23239.1"/>
    </source>
</evidence>
<dbReference type="Proteomes" id="UP000069912">
    <property type="component" value="Chromosome"/>
</dbReference>
<keyword evidence="1" id="KW-1133">Transmembrane helix</keyword>
<feature type="transmembrane region" description="Helical" evidence="1">
    <location>
        <begin position="25"/>
        <end position="46"/>
    </location>
</feature>
<name>A0A0X8FCS1_9LACT</name>
<evidence type="ECO:0000313" key="5">
    <source>
        <dbReference type="Proteomes" id="UP000234239"/>
    </source>
</evidence>
<reference evidence="3 5" key="3">
    <citation type="submission" date="2017-12" db="EMBL/GenBank/DDBJ databases">
        <title>Phylogenetic diversity of female urinary microbiome.</title>
        <authorList>
            <person name="Thomas-White K."/>
            <person name="Wolfe A.J."/>
        </authorList>
    </citation>
    <scope>NUCLEOTIDE SEQUENCE [LARGE SCALE GENOMIC DNA]</scope>
    <source>
        <strain evidence="3 5">UMB0139</strain>
    </source>
</reference>
<keyword evidence="1" id="KW-0472">Membrane</keyword>
<organism evidence="2 4">
    <name type="scientific">Aerococcus sanguinicola</name>
    <dbReference type="NCBI Taxonomy" id="119206"/>
    <lineage>
        <taxon>Bacteria</taxon>
        <taxon>Bacillati</taxon>
        <taxon>Bacillota</taxon>
        <taxon>Bacilli</taxon>
        <taxon>Lactobacillales</taxon>
        <taxon>Aerococcaceae</taxon>
        <taxon>Aerococcus</taxon>
    </lineage>
</organism>
<evidence type="ECO:0000256" key="1">
    <source>
        <dbReference type="SAM" id="Phobius"/>
    </source>
</evidence>
<dbReference type="RefSeq" id="WP_067976168.1">
    <property type="nucleotide sequence ID" value="NZ_CAJHKM010000002.1"/>
</dbReference>
<proteinExistence type="predicted"/>
<dbReference type="EMBL" id="CP014160">
    <property type="protein sequence ID" value="AMB94759.1"/>
    <property type="molecule type" value="Genomic_DNA"/>
</dbReference>
<accession>A0A0X8FCS1</accession>
<reference evidence="4" key="2">
    <citation type="submission" date="2016-01" db="EMBL/GenBank/DDBJ databases">
        <title>Six Aerococcus type strain genome sequencing and assembly using PacBio and Illumina Hiseq.</title>
        <authorList>
            <person name="Carkaci D."/>
            <person name="Dargis R."/>
            <person name="Nielsen X.C."/>
            <person name="Skovgaard O."/>
            <person name="Fuursted K."/>
            <person name="Christensen J.J."/>
        </authorList>
    </citation>
    <scope>NUCLEOTIDE SEQUENCE [LARGE SCALE GENOMIC DNA]</scope>
    <source>
        <strain evidence="4">CCUG43001</strain>
    </source>
</reference>
<dbReference type="Proteomes" id="UP000234239">
    <property type="component" value="Unassembled WGS sequence"/>
</dbReference>
<keyword evidence="4" id="KW-1185">Reference proteome</keyword>
<dbReference type="AlphaFoldDB" id="A0A0X8FCS1"/>
<reference evidence="2 4" key="1">
    <citation type="journal article" date="2016" name="Genome Announc.">
        <title>Complete Genome Sequences of Aerococcus christensenii CCUG 28831T, Aerococcus sanguinicola CCUG 43001T, Aerococcus urinae CCUG 36881T, Aerococcus urinaeequi CCUG 28094T, Aerococcus urinaehominis CCUG 42038 BT, and Aerococcus viridans CCUG 4311T.</title>
        <authorList>
            <person name="Carkaci D."/>
            <person name="Dargis R."/>
            <person name="Nielsen X.C."/>
            <person name="Skovgaard O."/>
            <person name="Fuursted K."/>
            <person name="Christensen J.J."/>
        </authorList>
    </citation>
    <scope>NUCLEOTIDE SEQUENCE [LARGE SCALE GENOMIC DNA]</scope>
    <source>
        <strain evidence="2 4">CCUG43001</strain>
    </source>
</reference>
<dbReference type="OrthoDB" id="9953931at2"/>
<dbReference type="KEGG" id="asan:AWM72_08315"/>
<evidence type="ECO:0000313" key="2">
    <source>
        <dbReference type="EMBL" id="AMB94759.1"/>
    </source>
</evidence>
<dbReference type="GeneID" id="92904070"/>
<feature type="transmembrane region" description="Helical" evidence="1">
    <location>
        <begin position="61"/>
        <end position="78"/>
    </location>
</feature>
<dbReference type="EMBL" id="PKGY01000001">
    <property type="protein sequence ID" value="PKZ23239.1"/>
    <property type="molecule type" value="Genomic_DNA"/>
</dbReference>
<sequence length="82" mass="9900">MHIDDVKEYFLECFKLKQSIRTSSMFVGMTLSICFCLVVLLVIYLFSPVSYENFFLRIFDVIRYLLLLIFFLNIWKYFSSRA</sequence>
<keyword evidence="1" id="KW-0812">Transmembrane</keyword>
<gene>
    <name evidence="2" type="ORF">AWM72_08315</name>
    <name evidence="3" type="ORF">CYJ28_01440</name>
</gene>